<keyword evidence="1" id="KW-0812">Transmembrane</keyword>
<dbReference type="Gene3D" id="2.60.120.1440">
    <property type="match status" value="1"/>
</dbReference>
<accession>A0A327SNN1</accession>
<dbReference type="InterPro" id="IPR012373">
    <property type="entry name" value="Ferrdict_sens_TM"/>
</dbReference>
<sequence length="332" mass="38605">MKIKGDKYLQEKFGQYQSGSLSDQEKTIIDDWFKERMKSTLLAIRTNHFQAEEIRSAVYRKLQQRISQQNKKQQYKKWLKIACILLLISSIGALTLHQFQEARKPEKQLVQIFSTGNAQYKRITLQDGTQIWLNAATRLRVDARFKTSNLRKVYLEHGEAFFQVKRDTLRPFKIITQNFITTVLGTSFNITSYPELNTYKVAVASGEVKVDFLDQELVKELVHNEVLTYNLSTKRKIITKQDVSLWSGWRSNQSVYLENLTLSQIGAALSRKYNIQVKTASLQRDHKTYTLYLFNQPIQQAVQRIALITGMSYQLTQHTLILTPNPISMKKN</sequence>
<proteinExistence type="predicted"/>
<dbReference type="EMBL" id="QLLR01000015">
    <property type="protein sequence ID" value="RAJ29163.1"/>
    <property type="molecule type" value="Genomic_DNA"/>
</dbReference>
<dbReference type="Gene3D" id="3.55.50.30">
    <property type="match status" value="1"/>
</dbReference>
<reference evidence="3 4" key="1">
    <citation type="submission" date="2018-06" db="EMBL/GenBank/DDBJ databases">
        <title>Genomic Encyclopedia of Archaeal and Bacterial Type Strains, Phase II (KMG-II): from individual species to whole genera.</title>
        <authorList>
            <person name="Goeker M."/>
        </authorList>
    </citation>
    <scope>NUCLEOTIDE SEQUENCE [LARGE SCALE GENOMIC DNA]</scope>
    <source>
        <strain evidence="3 4">DSM 14825</strain>
    </source>
</reference>
<organism evidence="3 4">
    <name type="scientific">Pedobacter cryoconitis</name>
    <dbReference type="NCBI Taxonomy" id="188932"/>
    <lineage>
        <taxon>Bacteria</taxon>
        <taxon>Pseudomonadati</taxon>
        <taxon>Bacteroidota</taxon>
        <taxon>Sphingobacteriia</taxon>
        <taxon>Sphingobacteriales</taxon>
        <taxon>Sphingobacteriaceae</taxon>
        <taxon>Pedobacter</taxon>
    </lineage>
</organism>
<comment type="caution">
    <text evidence="3">The sequence shown here is derived from an EMBL/GenBank/DDBJ whole genome shotgun (WGS) entry which is preliminary data.</text>
</comment>
<dbReference type="PIRSF" id="PIRSF018266">
    <property type="entry name" value="FecR"/>
    <property type="match status" value="1"/>
</dbReference>
<evidence type="ECO:0000313" key="3">
    <source>
        <dbReference type="EMBL" id="RAJ29163.1"/>
    </source>
</evidence>
<dbReference type="InterPro" id="IPR006860">
    <property type="entry name" value="FecR"/>
</dbReference>
<dbReference type="RefSeq" id="WP_111634503.1">
    <property type="nucleotide sequence ID" value="NZ_QLLR01000015.1"/>
</dbReference>
<evidence type="ECO:0000259" key="2">
    <source>
        <dbReference type="Pfam" id="PF04773"/>
    </source>
</evidence>
<dbReference type="OrthoDB" id="1524389at2"/>
<dbReference type="Proteomes" id="UP000249754">
    <property type="component" value="Unassembled WGS sequence"/>
</dbReference>
<name>A0A327SNN1_9SPHI</name>
<dbReference type="GO" id="GO:0016989">
    <property type="term" value="F:sigma factor antagonist activity"/>
    <property type="evidence" value="ECO:0007669"/>
    <property type="project" value="TreeGrafter"/>
</dbReference>
<keyword evidence="1" id="KW-1133">Transmembrane helix</keyword>
<evidence type="ECO:0000313" key="4">
    <source>
        <dbReference type="Proteomes" id="UP000249754"/>
    </source>
</evidence>
<keyword evidence="1" id="KW-0472">Membrane</keyword>
<feature type="transmembrane region" description="Helical" evidence="1">
    <location>
        <begin position="78"/>
        <end position="99"/>
    </location>
</feature>
<dbReference type="PANTHER" id="PTHR30273:SF2">
    <property type="entry name" value="PROTEIN FECR"/>
    <property type="match status" value="1"/>
</dbReference>
<feature type="domain" description="FecR protein" evidence="2">
    <location>
        <begin position="114"/>
        <end position="209"/>
    </location>
</feature>
<evidence type="ECO:0000256" key="1">
    <source>
        <dbReference type="SAM" id="Phobius"/>
    </source>
</evidence>
<dbReference type="Pfam" id="PF04773">
    <property type="entry name" value="FecR"/>
    <property type="match status" value="1"/>
</dbReference>
<dbReference type="AlphaFoldDB" id="A0A327SNN1"/>
<dbReference type="PANTHER" id="PTHR30273">
    <property type="entry name" value="PERIPLASMIC SIGNAL SENSOR AND SIGMA FACTOR ACTIVATOR FECR-RELATED"/>
    <property type="match status" value="1"/>
</dbReference>
<protein>
    <submittedName>
        <fullName evidence="3">FecR family protein</fullName>
    </submittedName>
</protein>
<gene>
    <name evidence="3" type="ORF">LY11_03055</name>
</gene>